<dbReference type="OrthoDB" id="422720at2759"/>
<feature type="region of interest" description="Disordered" evidence="5">
    <location>
        <begin position="149"/>
        <end position="180"/>
    </location>
</feature>
<dbReference type="InterPro" id="IPR051515">
    <property type="entry name" value="IRG"/>
</dbReference>
<feature type="compositionally biased region" description="Low complexity" evidence="5">
    <location>
        <begin position="62"/>
        <end position="71"/>
    </location>
</feature>
<dbReference type="InterPro" id="IPR007743">
    <property type="entry name" value="Immunity-related_GTPase-like"/>
</dbReference>
<evidence type="ECO:0000256" key="3">
    <source>
        <dbReference type="ARBA" id="ARBA00022801"/>
    </source>
</evidence>
<reference evidence="8" key="2">
    <citation type="submission" date="2015-01" db="EMBL/GenBank/DDBJ databases">
        <title>Evolutionary Origins and Diversification of the Mycorrhizal Mutualists.</title>
        <authorList>
            <consortium name="DOE Joint Genome Institute"/>
            <consortium name="Mycorrhizal Genomics Consortium"/>
            <person name="Kohler A."/>
            <person name="Kuo A."/>
            <person name="Nagy L.G."/>
            <person name="Floudas D."/>
            <person name="Copeland A."/>
            <person name="Barry K.W."/>
            <person name="Cichocki N."/>
            <person name="Veneault-Fourrey C."/>
            <person name="LaButti K."/>
            <person name="Lindquist E.A."/>
            <person name="Lipzen A."/>
            <person name="Lundell T."/>
            <person name="Morin E."/>
            <person name="Murat C."/>
            <person name="Riley R."/>
            <person name="Ohm R."/>
            <person name="Sun H."/>
            <person name="Tunlid A."/>
            <person name="Henrissat B."/>
            <person name="Grigoriev I.V."/>
            <person name="Hibbett D.S."/>
            <person name="Martin F."/>
        </authorList>
    </citation>
    <scope>NUCLEOTIDE SEQUENCE [LARGE SCALE GENOMIC DNA]</scope>
    <source>
        <strain evidence="8">Marx 270</strain>
    </source>
</reference>
<name>A0A0C3JSI0_PISTI</name>
<dbReference type="InParanoid" id="A0A0C3JSI0"/>
<dbReference type="PANTHER" id="PTHR32341:SF10">
    <property type="entry name" value="INTERFERON-INDUCIBLE GTPASE 5"/>
    <property type="match status" value="1"/>
</dbReference>
<organism evidence="7 8">
    <name type="scientific">Pisolithus tinctorius Marx 270</name>
    <dbReference type="NCBI Taxonomy" id="870435"/>
    <lineage>
        <taxon>Eukaryota</taxon>
        <taxon>Fungi</taxon>
        <taxon>Dikarya</taxon>
        <taxon>Basidiomycota</taxon>
        <taxon>Agaricomycotina</taxon>
        <taxon>Agaricomycetes</taxon>
        <taxon>Agaricomycetidae</taxon>
        <taxon>Boletales</taxon>
        <taxon>Sclerodermatineae</taxon>
        <taxon>Pisolithaceae</taxon>
        <taxon>Pisolithus</taxon>
    </lineage>
</organism>
<gene>
    <name evidence="7" type="ORF">M404DRAFT_1003868</name>
</gene>
<dbReference type="PROSITE" id="PS51716">
    <property type="entry name" value="G_IRG"/>
    <property type="match status" value="1"/>
</dbReference>
<evidence type="ECO:0000313" key="8">
    <source>
        <dbReference type="Proteomes" id="UP000054217"/>
    </source>
</evidence>
<sequence length="428" mass="49126">MGSHHSHEPEPDWAAIEQAKRERQAAEERQRQAEEAARHAREAAERAAREAEERRQREREAQLAAERAAQAAREEAERMRRWREEAERAERKARQEAEARAREERARAERIAREMEEERQRLQAAAEAKRLAAIAAREEEARRQRAIEEEAQRARKAQEEAERQAREAAEAARKAQAEREEVERQLKKGIQPVVMPSVEEIQLAKAKVQYEECIFHFAVAGIAGSGKSSLINALCGMSNSDSNAAPTGVNETTLEIARYIDSAHSKQFAWYDVPGSGTLTIPDWQYFNSQGLYVFDCILVLFNNRFTMTDQAILANCRRFNIPTFIVRSKSDQHILNLMKDMGYDPDEEDTDSRAQFYKVAREKYISETRQSVKNNLTEANLPDQRVYIVSNKTLSGVVKDRGPKRIIDEVELLTDLYNEAYRSGKFT</sequence>
<evidence type="ECO:0000256" key="5">
    <source>
        <dbReference type="SAM" id="MobiDB-lite"/>
    </source>
</evidence>
<keyword evidence="3" id="KW-0378">Hydrolase</keyword>
<dbReference type="STRING" id="870435.A0A0C3JSI0"/>
<keyword evidence="8" id="KW-1185">Reference proteome</keyword>
<feature type="region of interest" description="Disordered" evidence="5">
    <location>
        <begin position="1"/>
        <end position="107"/>
    </location>
</feature>
<protein>
    <recommendedName>
        <fullName evidence="6">IRG-type G domain-containing protein</fullName>
    </recommendedName>
</protein>
<dbReference type="Proteomes" id="UP000054217">
    <property type="component" value="Unassembled WGS sequence"/>
</dbReference>
<keyword evidence="4" id="KW-0342">GTP-binding</keyword>
<evidence type="ECO:0000256" key="4">
    <source>
        <dbReference type="ARBA" id="ARBA00023134"/>
    </source>
</evidence>
<dbReference type="Pfam" id="PF05049">
    <property type="entry name" value="IIGP"/>
    <property type="match status" value="1"/>
</dbReference>
<evidence type="ECO:0000256" key="1">
    <source>
        <dbReference type="ARBA" id="ARBA00005429"/>
    </source>
</evidence>
<dbReference type="HOGENOM" id="CLU_034479_0_0_1"/>
<comment type="similarity">
    <text evidence="1">Belongs to the TRAFAC class dynamin-like GTPase superfamily. IRG family.</text>
</comment>
<dbReference type="InterPro" id="IPR027417">
    <property type="entry name" value="P-loop_NTPase"/>
</dbReference>
<dbReference type="GO" id="GO:0016020">
    <property type="term" value="C:membrane"/>
    <property type="evidence" value="ECO:0007669"/>
    <property type="project" value="InterPro"/>
</dbReference>
<evidence type="ECO:0000256" key="2">
    <source>
        <dbReference type="ARBA" id="ARBA00022741"/>
    </source>
</evidence>
<keyword evidence="2" id="KW-0547">Nucleotide-binding</keyword>
<dbReference type="GO" id="GO:0005525">
    <property type="term" value="F:GTP binding"/>
    <property type="evidence" value="ECO:0007669"/>
    <property type="project" value="UniProtKB-KW"/>
</dbReference>
<proteinExistence type="inferred from homology"/>
<dbReference type="PANTHER" id="PTHR32341">
    <property type="entry name" value="INTERFERON-INDUCIBLE GTPASE"/>
    <property type="match status" value="1"/>
</dbReference>
<dbReference type="GO" id="GO:0016787">
    <property type="term" value="F:hydrolase activity"/>
    <property type="evidence" value="ECO:0007669"/>
    <property type="project" value="UniProtKB-KW"/>
</dbReference>
<dbReference type="Gene3D" id="3.40.50.300">
    <property type="entry name" value="P-loop containing nucleotide triphosphate hydrolases"/>
    <property type="match status" value="1"/>
</dbReference>
<feature type="domain" description="IRG-type G" evidence="6">
    <location>
        <begin position="213"/>
        <end position="410"/>
    </location>
</feature>
<accession>A0A0C3JSI0</accession>
<evidence type="ECO:0000259" key="6">
    <source>
        <dbReference type="PROSITE" id="PS51716"/>
    </source>
</evidence>
<feature type="compositionally biased region" description="Basic and acidic residues" evidence="5">
    <location>
        <begin position="1"/>
        <end position="10"/>
    </location>
</feature>
<evidence type="ECO:0000313" key="7">
    <source>
        <dbReference type="EMBL" id="KIO00427.1"/>
    </source>
</evidence>
<dbReference type="InterPro" id="IPR030385">
    <property type="entry name" value="G_IRG_dom"/>
</dbReference>
<feature type="compositionally biased region" description="Basic and acidic residues" evidence="5">
    <location>
        <begin position="18"/>
        <end position="61"/>
    </location>
</feature>
<dbReference type="EMBL" id="KN831996">
    <property type="protein sequence ID" value="KIO00427.1"/>
    <property type="molecule type" value="Genomic_DNA"/>
</dbReference>
<dbReference type="AlphaFoldDB" id="A0A0C3JSI0"/>
<dbReference type="SUPFAM" id="SSF52540">
    <property type="entry name" value="P-loop containing nucleoside triphosphate hydrolases"/>
    <property type="match status" value="1"/>
</dbReference>
<feature type="compositionally biased region" description="Basic and acidic residues" evidence="5">
    <location>
        <begin position="72"/>
        <end position="107"/>
    </location>
</feature>
<reference evidence="7 8" key="1">
    <citation type="submission" date="2014-04" db="EMBL/GenBank/DDBJ databases">
        <authorList>
            <consortium name="DOE Joint Genome Institute"/>
            <person name="Kuo A."/>
            <person name="Kohler A."/>
            <person name="Costa M.D."/>
            <person name="Nagy L.G."/>
            <person name="Floudas D."/>
            <person name="Copeland A."/>
            <person name="Barry K.W."/>
            <person name="Cichocki N."/>
            <person name="Veneault-Fourrey C."/>
            <person name="LaButti K."/>
            <person name="Lindquist E.A."/>
            <person name="Lipzen A."/>
            <person name="Lundell T."/>
            <person name="Morin E."/>
            <person name="Murat C."/>
            <person name="Sun H."/>
            <person name="Tunlid A."/>
            <person name="Henrissat B."/>
            <person name="Grigoriev I.V."/>
            <person name="Hibbett D.S."/>
            <person name="Martin F."/>
            <person name="Nordberg H.P."/>
            <person name="Cantor M.N."/>
            <person name="Hua S.X."/>
        </authorList>
    </citation>
    <scope>NUCLEOTIDE SEQUENCE [LARGE SCALE GENOMIC DNA]</scope>
    <source>
        <strain evidence="7 8">Marx 270</strain>
    </source>
</reference>